<dbReference type="GeneID" id="63722167"/>
<dbReference type="GO" id="GO:0045493">
    <property type="term" value="P:xylan catabolic process"/>
    <property type="evidence" value="ECO:0007669"/>
    <property type="project" value="UniProtKB-UniRule"/>
</dbReference>
<evidence type="ECO:0000256" key="5">
    <source>
        <dbReference type="ARBA" id="ARBA00022487"/>
    </source>
</evidence>
<organism evidence="14 15">
    <name type="scientific">Aspergillus versicolor CBS 583.65</name>
    <dbReference type="NCBI Taxonomy" id="1036611"/>
    <lineage>
        <taxon>Eukaryota</taxon>
        <taxon>Fungi</taxon>
        <taxon>Dikarya</taxon>
        <taxon>Ascomycota</taxon>
        <taxon>Pezizomycotina</taxon>
        <taxon>Eurotiomycetes</taxon>
        <taxon>Eurotiomycetidae</taxon>
        <taxon>Eurotiales</taxon>
        <taxon>Aspergillaceae</taxon>
        <taxon>Aspergillus</taxon>
        <taxon>Aspergillus subgen. Nidulantes</taxon>
    </lineage>
</organism>
<evidence type="ECO:0000256" key="9">
    <source>
        <dbReference type="ARBA" id="ARBA00023180"/>
    </source>
</evidence>
<evidence type="ECO:0000256" key="10">
    <source>
        <dbReference type="ARBA" id="ARBA00023277"/>
    </source>
</evidence>
<evidence type="ECO:0000256" key="3">
    <source>
        <dbReference type="ARBA" id="ARBA00007052"/>
    </source>
</evidence>
<evidence type="ECO:0000256" key="7">
    <source>
        <dbReference type="ARBA" id="ARBA00022729"/>
    </source>
</evidence>
<dbReference type="AlphaFoldDB" id="A0A1L9PIN2"/>
<accession>A0A1L9PIN2</accession>
<keyword evidence="8 13" id="KW-0378">Hydrolase</keyword>
<comment type="function">
    <text evidence="12">Acetylxylan esterase involved in the hydrolysis of xylan, a major structural heterogeneous polysaccharide found in plant biomass representing the second most abundant polysaccharide in the biosphere, after cellulose. Degrades acetylated xylans by cleaving acetyl side groups from the hetero-xylan backbone.</text>
</comment>
<keyword evidence="6 13" id="KW-0964">Secreted</keyword>
<dbReference type="EMBL" id="KV878128">
    <property type="protein sequence ID" value="OJJ01394.1"/>
    <property type="molecule type" value="Genomic_DNA"/>
</dbReference>
<proteinExistence type="inferred from homology"/>
<gene>
    <name evidence="14" type="ORF">ASPVEDRAFT_129653</name>
</gene>
<dbReference type="InterPro" id="IPR029058">
    <property type="entry name" value="AB_hydrolase_fold"/>
</dbReference>
<dbReference type="VEuPathDB" id="FungiDB:ASPVEDRAFT_129653"/>
<dbReference type="STRING" id="1036611.A0A1L9PIN2"/>
<comment type="function">
    <text evidence="13">Esterase involved in the hydrolysis of xylan, a major structural heterogeneous polysaccharide found in plant biomass representing the second most abundant polysaccharide in the biosphere, after cellulose.</text>
</comment>
<dbReference type="OrthoDB" id="2425929at2759"/>
<evidence type="ECO:0000256" key="2">
    <source>
        <dbReference type="ARBA" id="ARBA00004613"/>
    </source>
</evidence>
<evidence type="ECO:0000256" key="6">
    <source>
        <dbReference type="ARBA" id="ARBA00022525"/>
    </source>
</evidence>
<feature type="chain" id="PRO_5029038608" description="Carboxylic ester hydrolase" evidence="13">
    <location>
        <begin position="20"/>
        <end position="304"/>
    </location>
</feature>
<dbReference type="GO" id="GO:0005576">
    <property type="term" value="C:extracellular region"/>
    <property type="evidence" value="ECO:0007669"/>
    <property type="project" value="UniProtKB-SubCell"/>
</dbReference>
<evidence type="ECO:0000256" key="1">
    <source>
        <dbReference type="ARBA" id="ARBA00001691"/>
    </source>
</evidence>
<reference evidence="15" key="1">
    <citation type="journal article" date="2017" name="Genome Biol.">
        <title>Comparative genomics reveals high biological diversity and specific adaptations in the industrially and medically important fungal genus Aspergillus.</title>
        <authorList>
            <person name="de Vries R.P."/>
            <person name="Riley R."/>
            <person name="Wiebenga A."/>
            <person name="Aguilar-Osorio G."/>
            <person name="Amillis S."/>
            <person name="Uchima C.A."/>
            <person name="Anderluh G."/>
            <person name="Asadollahi M."/>
            <person name="Askin M."/>
            <person name="Barry K."/>
            <person name="Battaglia E."/>
            <person name="Bayram O."/>
            <person name="Benocci T."/>
            <person name="Braus-Stromeyer S.A."/>
            <person name="Caldana C."/>
            <person name="Canovas D."/>
            <person name="Cerqueira G.C."/>
            <person name="Chen F."/>
            <person name="Chen W."/>
            <person name="Choi C."/>
            <person name="Clum A."/>
            <person name="Dos Santos R.A."/>
            <person name="Damasio A.R."/>
            <person name="Diallinas G."/>
            <person name="Emri T."/>
            <person name="Fekete E."/>
            <person name="Flipphi M."/>
            <person name="Freyberg S."/>
            <person name="Gallo A."/>
            <person name="Gournas C."/>
            <person name="Habgood R."/>
            <person name="Hainaut M."/>
            <person name="Harispe M.L."/>
            <person name="Henrissat B."/>
            <person name="Hilden K.S."/>
            <person name="Hope R."/>
            <person name="Hossain A."/>
            <person name="Karabika E."/>
            <person name="Karaffa L."/>
            <person name="Karanyi Z."/>
            <person name="Krasevec N."/>
            <person name="Kuo A."/>
            <person name="Kusch H."/>
            <person name="LaButti K."/>
            <person name="Lagendijk E.L."/>
            <person name="Lapidus A."/>
            <person name="Levasseur A."/>
            <person name="Lindquist E."/>
            <person name="Lipzen A."/>
            <person name="Logrieco A.F."/>
            <person name="MacCabe A."/>
            <person name="Maekelae M.R."/>
            <person name="Malavazi I."/>
            <person name="Melin P."/>
            <person name="Meyer V."/>
            <person name="Mielnichuk N."/>
            <person name="Miskei M."/>
            <person name="Molnar A.P."/>
            <person name="Mule G."/>
            <person name="Ngan C.Y."/>
            <person name="Orejas M."/>
            <person name="Orosz E."/>
            <person name="Ouedraogo J.P."/>
            <person name="Overkamp K.M."/>
            <person name="Park H.-S."/>
            <person name="Perrone G."/>
            <person name="Piumi F."/>
            <person name="Punt P.J."/>
            <person name="Ram A.F."/>
            <person name="Ramon A."/>
            <person name="Rauscher S."/>
            <person name="Record E."/>
            <person name="Riano-Pachon D.M."/>
            <person name="Robert V."/>
            <person name="Roehrig J."/>
            <person name="Ruller R."/>
            <person name="Salamov A."/>
            <person name="Salih N.S."/>
            <person name="Samson R.A."/>
            <person name="Sandor E."/>
            <person name="Sanguinetti M."/>
            <person name="Schuetze T."/>
            <person name="Sepcic K."/>
            <person name="Shelest E."/>
            <person name="Sherlock G."/>
            <person name="Sophianopoulou V."/>
            <person name="Squina F.M."/>
            <person name="Sun H."/>
            <person name="Susca A."/>
            <person name="Todd R.B."/>
            <person name="Tsang A."/>
            <person name="Unkles S.E."/>
            <person name="van de Wiele N."/>
            <person name="van Rossen-Uffink D."/>
            <person name="Oliveira J.V."/>
            <person name="Vesth T.C."/>
            <person name="Visser J."/>
            <person name="Yu J.-H."/>
            <person name="Zhou M."/>
            <person name="Andersen M.R."/>
            <person name="Archer D.B."/>
            <person name="Baker S.E."/>
            <person name="Benoit I."/>
            <person name="Brakhage A.A."/>
            <person name="Braus G.H."/>
            <person name="Fischer R."/>
            <person name="Frisvad J.C."/>
            <person name="Goldman G.H."/>
            <person name="Houbraken J."/>
            <person name="Oakley B."/>
            <person name="Pocsi I."/>
            <person name="Scazzocchio C."/>
            <person name="Seiboth B."/>
            <person name="vanKuyk P.A."/>
            <person name="Wortman J."/>
            <person name="Dyer P.S."/>
            <person name="Grigoriev I.V."/>
        </authorList>
    </citation>
    <scope>NUCLEOTIDE SEQUENCE [LARGE SCALE GENOMIC DNA]</scope>
    <source>
        <strain evidence="15">CBS 583.65</strain>
    </source>
</reference>
<evidence type="ECO:0000256" key="8">
    <source>
        <dbReference type="ARBA" id="ARBA00022801"/>
    </source>
</evidence>
<comment type="similarity">
    <text evidence="3">Belongs to the carbohydrate esterase 1 (CE1) family. AxeA subfamily.</text>
</comment>
<dbReference type="PANTHER" id="PTHR43037:SF3">
    <property type="entry name" value="FERULOYL ESTERASE B"/>
    <property type="match status" value="1"/>
</dbReference>
<dbReference type="GO" id="GO:0046555">
    <property type="term" value="F:acetylxylan esterase activity"/>
    <property type="evidence" value="ECO:0007669"/>
    <property type="project" value="UniProtKB-EC"/>
</dbReference>
<name>A0A1L9PIN2_ASPVE</name>
<evidence type="ECO:0000256" key="4">
    <source>
        <dbReference type="ARBA" id="ARBA00011245"/>
    </source>
</evidence>
<keyword evidence="11 13" id="KW-0624">Polysaccharide degradation</keyword>
<feature type="signal peptide" evidence="13">
    <location>
        <begin position="1"/>
        <end position="19"/>
    </location>
</feature>
<evidence type="ECO:0000313" key="15">
    <source>
        <dbReference type="Proteomes" id="UP000184073"/>
    </source>
</evidence>
<keyword evidence="10 13" id="KW-0119">Carbohydrate metabolism</keyword>
<dbReference type="InterPro" id="IPR010126">
    <property type="entry name" value="Esterase_phb"/>
</dbReference>
<comment type="subcellular location">
    <subcellularLocation>
        <location evidence="2 13">Secreted</location>
    </subcellularLocation>
</comment>
<evidence type="ECO:0000313" key="14">
    <source>
        <dbReference type="EMBL" id="OJJ01394.1"/>
    </source>
</evidence>
<dbReference type="InterPro" id="IPR050955">
    <property type="entry name" value="Plant_Biomass_Hydrol_Est"/>
</dbReference>
<dbReference type="Pfam" id="PF10503">
    <property type="entry name" value="Esterase_PHB"/>
    <property type="match status" value="1"/>
</dbReference>
<dbReference type="EC" id="3.1.1.-" evidence="13"/>
<evidence type="ECO:0000256" key="12">
    <source>
        <dbReference type="ARBA" id="ARBA00037069"/>
    </source>
</evidence>
<dbReference type="PANTHER" id="PTHR43037">
    <property type="entry name" value="UNNAMED PRODUCT-RELATED"/>
    <property type="match status" value="1"/>
</dbReference>
<dbReference type="Proteomes" id="UP000184073">
    <property type="component" value="Unassembled WGS sequence"/>
</dbReference>
<keyword evidence="15" id="KW-1185">Reference proteome</keyword>
<evidence type="ECO:0000256" key="11">
    <source>
        <dbReference type="ARBA" id="ARBA00023326"/>
    </source>
</evidence>
<keyword evidence="5 13" id="KW-0719">Serine esterase</keyword>
<comment type="subunit">
    <text evidence="4">Monomer.</text>
</comment>
<dbReference type="RefSeq" id="XP_040667156.1">
    <property type="nucleotide sequence ID" value="XM_040806656.1"/>
</dbReference>
<keyword evidence="9" id="KW-0325">Glycoprotein</keyword>
<dbReference type="SUPFAM" id="SSF53474">
    <property type="entry name" value="alpha/beta-Hydrolases"/>
    <property type="match status" value="2"/>
</dbReference>
<dbReference type="Gene3D" id="3.40.50.1820">
    <property type="entry name" value="alpha/beta hydrolase"/>
    <property type="match status" value="1"/>
</dbReference>
<keyword evidence="7 13" id="KW-0732">Signal</keyword>
<sequence>MVPLRHILSVLFYALACSAFTLSRRAPTPGELSQVTDFGENPTNVGFYIYVPQNLATSPAIVVAIHYCTGTAEAYYTGTPYAQYAETHGFIVIYPESPYEGGCWDVSSQSSLTHNGGGNSNSIANMVTWTIDQYNADSSRVYVMGTSSGAMMTNVMAATYPELFSAGIAYAGVAAGCFYAEADEQAWWNSTCSTGESVSTPEHWAEIAKAMYPDYDGDRPKLQIYHGSQDTTLDTQNYYETCKQWAGVFGYTYDSPQETQNDTPLENWDKTIWGPNLQGILANGVDHNIQVQGDEDLKWFGFTS</sequence>
<dbReference type="NCBIfam" id="TIGR01840">
    <property type="entry name" value="esterase_phb"/>
    <property type="match status" value="1"/>
</dbReference>
<protein>
    <recommendedName>
        <fullName evidence="13">Carboxylic ester hydrolase</fullName>
        <ecNumber evidence="13">3.1.1.-</ecNumber>
    </recommendedName>
</protein>
<comment type="catalytic activity">
    <reaction evidence="1">
        <text>Deacetylation of xylans and xylo-oligosaccharides.</text>
        <dbReference type="EC" id="3.1.1.72"/>
    </reaction>
</comment>
<evidence type="ECO:0000256" key="13">
    <source>
        <dbReference type="RuleBase" id="RU367147"/>
    </source>
</evidence>